<reference evidence="3" key="1">
    <citation type="journal article" date="2011" name="Genome Res.">
        <title>Phylogeny-wide analysis of social amoeba genomes highlights ancient origins for complex intercellular communication.</title>
        <authorList>
            <person name="Heidel A.J."/>
            <person name="Lawal H.M."/>
            <person name="Felder M."/>
            <person name="Schilde C."/>
            <person name="Helps N.R."/>
            <person name="Tunggal B."/>
            <person name="Rivero F."/>
            <person name="John U."/>
            <person name="Schleicher M."/>
            <person name="Eichinger L."/>
            <person name="Platzer M."/>
            <person name="Noegel A.A."/>
            <person name="Schaap P."/>
            <person name="Gloeckner G."/>
        </authorList>
    </citation>
    <scope>NUCLEOTIDE SEQUENCE [LARGE SCALE GENOMIC DNA]</scope>
    <source>
        <strain evidence="3">SH3</strain>
    </source>
</reference>
<feature type="compositionally biased region" description="Basic and acidic residues" evidence="1">
    <location>
        <begin position="7"/>
        <end position="18"/>
    </location>
</feature>
<dbReference type="Proteomes" id="UP000007797">
    <property type="component" value="Unassembled WGS sequence"/>
</dbReference>
<accession>F4PN16</accession>
<evidence type="ECO:0000313" key="3">
    <source>
        <dbReference type="Proteomes" id="UP000007797"/>
    </source>
</evidence>
<evidence type="ECO:0000313" key="2">
    <source>
        <dbReference type="EMBL" id="EGG22909.1"/>
    </source>
</evidence>
<keyword evidence="3" id="KW-1185">Reference proteome</keyword>
<name>F4PN16_CACFS</name>
<sequence length="58" mass="6677">MDDEIVKDDGTEDGRSDVFDLSSDRGGQWRVDRSTKKDTKVDMSNMDRSRAVFLTYTK</sequence>
<dbReference type="EMBL" id="GL883008">
    <property type="protein sequence ID" value="EGG22909.1"/>
    <property type="molecule type" value="Genomic_DNA"/>
</dbReference>
<proteinExistence type="predicted"/>
<organism evidence="2 3">
    <name type="scientific">Cavenderia fasciculata</name>
    <name type="common">Slime mold</name>
    <name type="synonym">Dictyostelium fasciculatum</name>
    <dbReference type="NCBI Taxonomy" id="261658"/>
    <lineage>
        <taxon>Eukaryota</taxon>
        <taxon>Amoebozoa</taxon>
        <taxon>Evosea</taxon>
        <taxon>Eumycetozoa</taxon>
        <taxon>Dictyostelia</taxon>
        <taxon>Acytosteliales</taxon>
        <taxon>Cavenderiaceae</taxon>
        <taxon>Cavenderia</taxon>
    </lineage>
</organism>
<gene>
    <name evidence="2" type="ORF">DFA_05039</name>
</gene>
<dbReference type="GeneID" id="14875507"/>
<protein>
    <submittedName>
        <fullName evidence="2">Uncharacterized protein</fullName>
    </submittedName>
</protein>
<feature type="region of interest" description="Disordered" evidence="1">
    <location>
        <begin position="1"/>
        <end position="37"/>
    </location>
</feature>
<evidence type="ECO:0000256" key="1">
    <source>
        <dbReference type="SAM" id="MobiDB-lite"/>
    </source>
</evidence>
<dbReference type="AlphaFoldDB" id="F4PN16"/>
<dbReference type="RefSeq" id="XP_004360760.1">
    <property type="nucleotide sequence ID" value="XM_004360703.1"/>
</dbReference>
<dbReference type="KEGG" id="dfa:DFA_05039"/>